<dbReference type="InterPro" id="IPR011008">
    <property type="entry name" value="Dimeric_a/b-barrel"/>
</dbReference>
<dbReference type="Proteomes" id="UP000463857">
    <property type="component" value="Chromosome"/>
</dbReference>
<dbReference type="RefSeq" id="WP_159546089.1">
    <property type="nucleotide sequence ID" value="NZ_CP047156.1"/>
</dbReference>
<gene>
    <name evidence="2" type="ORF">EK0264_12490</name>
</gene>
<feature type="domain" description="DUF1330" evidence="1">
    <location>
        <begin position="3"/>
        <end position="94"/>
    </location>
</feature>
<protein>
    <submittedName>
        <fullName evidence="2">DUF1330 domain-containing protein</fullName>
    </submittedName>
</protein>
<dbReference type="OrthoDB" id="9806380at2"/>
<dbReference type="KEGG" id="eke:EK0264_12490"/>
<dbReference type="PANTHER" id="PTHR41521">
    <property type="match status" value="1"/>
</dbReference>
<organism evidence="2 3">
    <name type="scientific">Epidermidibacterium keratini</name>
    <dbReference type="NCBI Taxonomy" id="1891644"/>
    <lineage>
        <taxon>Bacteria</taxon>
        <taxon>Bacillati</taxon>
        <taxon>Actinomycetota</taxon>
        <taxon>Actinomycetes</taxon>
        <taxon>Sporichthyales</taxon>
        <taxon>Sporichthyaceae</taxon>
        <taxon>Epidermidibacterium</taxon>
    </lineage>
</organism>
<dbReference type="EMBL" id="CP047156">
    <property type="protein sequence ID" value="QHC01025.1"/>
    <property type="molecule type" value="Genomic_DNA"/>
</dbReference>
<dbReference type="Gene3D" id="3.30.70.100">
    <property type="match status" value="1"/>
</dbReference>
<sequence length="96" mass="10882">MAKAYWIARVEVSDEDAYGKYRDANAEAFEKYDARFVVRGGPFEVMEGEGRGRNVVVEFDSYQQAVDCYNSPEYQRAKAFRDGAADVDLIIIEGPK</sequence>
<dbReference type="SUPFAM" id="SSF54909">
    <property type="entry name" value="Dimeric alpha+beta barrel"/>
    <property type="match status" value="1"/>
</dbReference>
<dbReference type="Pfam" id="PF07045">
    <property type="entry name" value="DUF1330"/>
    <property type="match status" value="1"/>
</dbReference>
<proteinExistence type="predicted"/>
<evidence type="ECO:0000313" key="3">
    <source>
        <dbReference type="Proteomes" id="UP000463857"/>
    </source>
</evidence>
<dbReference type="InterPro" id="IPR010753">
    <property type="entry name" value="DUF1330"/>
</dbReference>
<dbReference type="PANTHER" id="PTHR41521:SF4">
    <property type="entry name" value="BLR0684 PROTEIN"/>
    <property type="match status" value="1"/>
</dbReference>
<evidence type="ECO:0000259" key="1">
    <source>
        <dbReference type="Pfam" id="PF07045"/>
    </source>
</evidence>
<dbReference type="AlphaFoldDB" id="A0A7L4YP24"/>
<evidence type="ECO:0000313" key="2">
    <source>
        <dbReference type="EMBL" id="QHC01025.1"/>
    </source>
</evidence>
<reference evidence="2 3" key="1">
    <citation type="journal article" date="2018" name="Int. J. Syst. Evol. Microbiol.">
        <title>Epidermidibacterium keratini gen. nov., sp. nov., a member of the family Sporichthyaceae, isolated from keratin epidermis.</title>
        <authorList>
            <person name="Lee D.G."/>
            <person name="Trujillo M.E."/>
            <person name="Kang S."/>
            <person name="Nam J.J."/>
            <person name="Kim Y.J."/>
        </authorList>
    </citation>
    <scope>NUCLEOTIDE SEQUENCE [LARGE SCALE GENOMIC DNA]</scope>
    <source>
        <strain evidence="2 3">EPI-7</strain>
    </source>
</reference>
<name>A0A7L4YP24_9ACTN</name>
<keyword evidence="3" id="KW-1185">Reference proteome</keyword>
<dbReference type="InParanoid" id="A0A7L4YP24"/>
<accession>A0A7L4YP24</accession>